<sequence length="513" mass="55280">MESLSDTLWDVVICGTGLQQSLLALSLSRSGKKILHIDPKEYYGGPDAALSLEEAQRWQAEHASASATASSIFNSATILQSPEPANLPSRSYSLALSTQIIHTRSALLSQLVSSRAYRQIEFLSVGSFYVFKPSSDAQIPPTLSRIPSTREDVFSTTAIPARAKRSLMKFLKFVLDYDSESNAEVWRSHADEPLTTFLASQFSLDNELQAYVLALTMSLDQNVVTRDGLAVINRHLTSMGVFGPGFAAVYPKWGGLSEVAQVACRAGAVGGGIYILGTGIEKVVDQAEVDEPVEVVLSSGTTVKTTWLVLGTEDQPEAGAEQISRLVAVVTSPLASLFEVSVEAAPAPAVAVIAYPPGSVITKDGIASEQPVYVYAHSSDTGECPIGQSVLYFTTRTCPLAKALLEAALESLLTALESPQCLYQLYYQQSHGSTSIQSKGTLVHLPAPSLNLAFDDSTLESIHEAWKMVMDGKREDIDEEYMVFADREGEILAIKSKARVCTTHFISIPSDAA</sequence>
<dbReference type="AlphaFoldDB" id="A0A420Y947"/>
<keyword evidence="4" id="KW-1185">Reference proteome</keyword>
<dbReference type="PANTHER" id="PTHR11787:SF4">
    <property type="entry name" value="CHM, RAB ESCORT PROTEIN 1"/>
    <property type="match status" value="1"/>
</dbReference>
<dbReference type="GO" id="GO:0005634">
    <property type="term" value="C:nucleus"/>
    <property type="evidence" value="ECO:0007669"/>
    <property type="project" value="TreeGrafter"/>
</dbReference>
<dbReference type="SUPFAM" id="SSF54373">
    <property type="entry name" value="FAD-linked reductases, C-terminal domain"/>
    <property type="match status" value="1"/>
</dbReference>
<accession>A0A420Y947</accession>
<dbReference type="PANTHER" id="PTHR11787">
    <property type="entry name" value="RAB GDP-DISSOCIATION INHIBITOR"/>
    <property type="match status" value="1"/>
</dbReference>
<protein>
    <recommendedName>
        <fullName evidence="2">Rab proteins geranylgeranyltransferase</fullName>
    </recommendedName>
</protein>
<dbReference type="Pfam" id="PF00996">
    <property type="entry name" value="GDI"/>
    <property type="match status" value="1"/>
</dbReference>
<dbReference type="Gene3D" id="3.50.50.60">
    <property type="entry name" value="FAD/NAD(P)-binding domain"/>
    <property type="match status" value="1"/>
</dbReference>
<gene>
    <name evidence="3" type="primary">MRS6_1</name>
    <name evidence="3" type="ORF">DL546_006446</name>
</gene>
<dbReference type="GO" id="GO:0005968">
    <property type="term" value="C:Rab-protein geranylgeranyltransferase complex"/>
    <property type="evidence" value="ECO:0007669"/>
    <property type="project" value="TreeGrafter"/>
</dbReference>
<comment type="similarity">
    <text evidence="1 2">Belongs to the Rab GDI family.</text>
</comment>
<comment type="caution">
    <text evidence="3">The sequence shown here is derived from an EMBL/GenBank/DDBJ whole genome shotgun (WGS) entry which is preliminary data.</text>
</comment>
<dbReference type="InterPro" id="IPR017230">
    <property type="entry name" value="Mrs6"/>
</dbReference>
<dbReference type="GO" id="GO:0016740">
    <property type="term" value="F:transferase activity"/>
    <property type="evidence" value="ECO:0007669"/>
    <property type="project" value="UniProtKB-KW"/>
</dbReference>
<organism evidence="3 4">
    <name type="scientific">Coniochaeta pulveracea</name>
    <dbReference type="NCBI Taxonomy" id="177199"/>
    <lineage>
        <taxon>Eukaryota</taxon>
        <taxon>Fungi</taxon>
        <taxon>Dikarya</taxon>
        <taxon>Ascomycota</taxon>
        <taxon>Pezizomycotina</taxon>
        <taxon>Sordariomycetes</taxon>
        <taxon>Sordariomycetidae</taxon>
        <taxon>Coniochaetales</taxon>
        <taxon>Coniochaetaceae</taxon>
        <taxon>Coniochaeta</taxon>
    </lineage>
</organism>
<dbReference type="GO" id="GO:0005092">
    <property type="term" value="F:GDP-dissociation inhibitor activity"/>
    <property type="evidence" value="ECO:0007669"/>
    <property type="project" value="UniProtKB-UniRule"/>
</dbReference>
<dbReference type="Gene3D" id="3.30.519.10">
    <property type="entry name" value="Guanine Nucleotide Dissociation Inhibitor, domain 2"/>
    <property type="match status" value="1"/>
</dbReference>
<evidence type="ECO:0000313" key="4">
    <source>
        <dbReference type="Proteomes" id="UP000275385"/>
    </source>
</evidence>
<keyword evidence="3" id="KW-0808">Transferase</keyword>
<dbReference type="Gene3D" id="1.10.405.10">
    <property type="entry name" value="Guanine Nucleotide Dissociation Inhibitor, domain 1"/>
    <property type="match status" value="1"/>
</dbReference>
<dbReference type="GO" id="GO:0016192">
    <property type="term" value="P:vesicle-mediated transport"/>
    <property type="evidence" value="ECO:0007669"/>
    <property type="project" value="TreeGrafter"/>
</dbReference>
<dbReference type="GO" id="GO:0005829">
    <property type="term" value="C:cytosol"/>
    <property type="evidence" value="ECO:0007669"/>
    <property type="project" value="TreeGrafter"/>
</dbReference>
<dbReference type="InterPro" id="IPR036188">
    <property type="entry name" value="FAD/NAD-bd_sf"/>
</dbReference>
<name>A0A420Y947_9PEZI</name>
<dbReference type="PRINTS" id="PR00891">
    <property type="entry name" value="RABGDIREP"/>
</dbReference>
<dbReference type="InterPro" id="IPR018203">
    <property type="entry name" value="GDP_dissociation_inhibitor"/>
</dbReference>
<proteinExistence type="inferred from homology"/>
<dbReference type="EMBL" id="QVQW01000032">
    <property type="protein sequence ID" value="RKU44327.1"/>
    <property type="molecule type" value="Genomic_DNA"/>
</dbReference>
<evidence type="ECO:0000313" key="3">
    <source>
        <dbReference type="EMBL" id="RKU44327.1"/>
    </source>
</evidence>
<dbReference type="PIRSF" id="PIRSF037514">
    <property type="entry name" value="Rab_ger_ger_transf_A_fun"/>
    <property type="match status" value="1"/>
</dbReference>
<dbReference type="GO" id="GO:0007264">
    <property type="term" value="P:small GTPase-mediated signal transduction"/>
    <property type="evidence" value="ECO:0007669"/>
    <property type="project" value="UniProtKB-UniRule"/>
</dbReference>
<dbReference type="Proteomes" id="UP000275385">
    <property type="component" value="Unassembled WGS sequence"/>
</dbReference>
<evidence type="ECO:0000256" key="2">
    <source>
        <dbReference type="PIRNR" id="PIRNR037514"/>
    </source>
</evidence>
<dbReference type="OrthoDB" id="1923006at2759"/>
<dbReference type="STRING" id="177199.A0A420Y947"/>
<dbReference type="SUPFAM" id="SSF51905">
    <property type="entry name" value="FAD/NAD(P)-binding domain"/>
    <property type="match status" value="1"/>
</dbReference>
<reference evidence="3 4" key="1">
    <citation type="submission" date="2018-08" db="EMBL/GenBank/DDBJ databases">
        <title>Draft genome of the lignicolous fungus Coniochaeta pulveracea.</title>
        <authorList>
            <person name="Borstlap C.J."/>
            <person name="De Witt R.N."/>
            <person name="Botha A."/>
            <person name="Volschenk H."/>
        </authorList>
    </citation>
    <scope>NUCLEOTIDE SEQUENCE [LARGE SCALE GENOMIC DNA]</scope>
    <source>
        <strain evidence="3 4">CAB683</strain>
    </source>
</reference>
<evidence type="ECO:0000256" key="1">
    <source>
        <dbReference type="ARBA" id="ARBA00005593"/>
    </source>
</evidence>